<protein>
    <recommendedName>
        <fullName evidence="9">Origin recognition complex subunit 5</fullName>
    </recommendedName>
</protein>
<dbReference type="InterPro" id="IPR047088">
    <property type="entry name" value="ORC5_C"/>
</dbReference>
<evidence type="ECO:0000256" key="8">
    <source>
        <dbReference type="ARBA" id="ARBA00057448"/>
    </source>
</evidence>
<evidence type="ECO:0000259" key="10">
    <source>
        <dbReference type="Pfam" id="PF13191"/>
    </source>
</evidence>
<dbReference type="Pfam" id="PF21639">
    <property type="entry name" value="ORC5_lid"/>
    <property type="match status" value="1"/>
</dbReference>
<evidence type="ECO:0000256" key="3">
    <source>
        <dbReference type="ARBA" id="ARBA00022705"/>
    </source>
</evidence>
<dbReference type="SUPFAM" id="SSF52540">
    <property type="entry name" value="P-loop containing nucleoside triphosphate hydrolases"/>
    <property type="match status" value="1"/>
</dbReference>
<dbReference type="InterPro" id="IPR027417">
    <property type="entry name" value="P-loop_NTPase"/>
</dbReference>
<dbReference type="Gene3D" id="3.40.50.300">
    <property type="entry name" value="P-loop containing nucleotide triphosphate hydrolases"/>
    <property type="match status" value="1"/>
</dbReference>
<evidence type="ECO:0000259" key="11">
    <source>
        <dbReference type="Pfam" id="PF14630"/>
    </source>
</evidence>
<dbReference type="GO" id="GO:0006270">
    <property type="term" value="P:DNA replication initiation"/>
    <property type="evidence" value="ECO:0007669"/>
    <property type="project" value="TreeGrafter"/>
</dbReference>
<dbReference type="Pfam" id="PF13191">
    <property type="entry name" value="AAA_16"/>
    <property type="match status" value="1"/>
</dbReference>
<evidence type="ECO:0000256" key="2">
    <source>
        <dbReference type="ARBA" id="ARBA00006269"/>
    </source>
</evidence>
<reference evidence="13" key="2">
    <citation type="submission" date="2025-09" db="UniProtKB">
        <authorList>
            <consortium name="Ensembl"/>
        </authorList>
    </citation>
    <scope>IDENTIFICATION</scope>
</reference>
<proteinExistence type="inferred from homology"/>
<accession>A0A8C4Q873</accession>
<evidence type="ECO:0000256" key="7">
    <source>
        <dbReference type="ARBA" id="ARBA00026084"/>
    </source>
</evidence>
<evidence type="ECO:0000256" key="9">
    <source>
        <dbReference type="ARBA" id="ARBA00069657"/>
    </source>
</evidence>
<dbReference type="PANTHER" id="PTHR12705:SF0">
    <property type="entry name" value="ORIGIN RECOGNITION COMPLEX SUBUNIT 5"/>
    <property type="match status" value="1"/>
</dbReference>
<dbReference type="AlphaFoldDB" id="A0A8C4Q873"/>
<evidence type="ECO:0000259" key="12">
    <source>
        <dbReference type="Pfam" id="PF21639"/>
    </source>
</evidence>
<dbReference type="FunFam" id="3.40.50.300:FF:000673">
    <property type="entry name" value="Origin recognition complex subunit 5"/>
    <property type="match status" value="1"/>
</dbReference>
<keyword evidence="6" id="KW-0539">Nucleus</keyword>
<dbReference type="PANTHER" id="PTHR12705">
    <property type="entry name" value="ORIGIN RECOGNITION COMPLEX SUBUNIT 5"/>
    <property type="match status" value="1"/>
</dbReference>
<evidence type="ECO:0000256" key="4">
    <source>
        <dbReference type="ARBA" id="ARBA00022741"/>
    </source>
</evidence>
<dbReference type="InterPro" id="IPR020796">
    <property type="entry name" value="ORC5"/>
</dbReference>
<evidence type="ECO:0000256" key="1">
    <source>
        <dbReference type="ARBA" id="ARBA00004123"/>
    </source>
</evidence>
<organism evidence="13 14">
    <name type="scientific">Eptatretus burgeri</name>
    <name type="common">Inshore hagfish</name>
    <dbReference type="NCBI Taxonomy" id="7764"/>
    <lineage>
        <taxon>Eukaryota</taxon>
        <taxon>Metazoa</taxon>
        <taxon>Chordata</taxon>
        <taxon>Craniata</taxon>
        <taxon>Vertebrata</taxon>
        <taxon>Cyclostomata</taxon>
        <taxon>Myxini</taxon>
        <taxon>Myxiniformes</taxon>
        <taxon>Myxinidae</taxon>
        <taxon>Eptatretinae</taxon>
        <taxon>Eptatretus</taxon>
    </lineage>
</organism>
<dbReference type="Proteomes" id="UP000694388">
    <property type="component" value="Unplaced"/>
</dbReference>
<comment type="subcellular location">
    <subcellularLocation>
        <location evidence="1">Nucleus</location>
    </subcellularLocation>
</comment>
<keyword evidence="14" id="KW-1185">Reference proteome</keyword>
<comment type="similarity">
    <text evidence="2">Belongs to the ORC5 family.</text>
</comment>
<evidence type="ECO:0000256" key="5">
    <source>
        <dbReference type="ARBA" id="ARBA00022840"/>
    </source>
</evidence>
<name>A0A8C4Q873_EPTBU</name>
<dbReference type="GeneTree" id="ENSGT00390000009380"/>
<dbReference type="GO" id="GO:0003688">
    <property type="term" value="F:DNA replication origin binding"/>
    <property type="evidence" value="ECO:0007669"/>
    <property type="project" value="TreeGrafter"/>
</dbReference>
<sequence length="345" mass="39541">MDPAAGELLDRLRADFPCREGQLKTLLGLLGQANHCCFHSLFIYGHPATGKTTVTLAILQALQIPHVFLNCVECFTPRLLFEHILASMSSLGEHGSTTENLPRCDNLSEFSRMLHQKLQQLQLHESNVYIVLDKAEYLKNLDFKILAVFTRLQELTNCRVAAVLISELVWATFYSGTGCIEPLMLHFPQYNKAELQVILTKDFPNSYSSKFYANFVSILLSVFLPVSRDLRELQHLAALNFSKYCEPIEKGQIREDESNKLWRNIEPHLKKAMKTIYLQEVSSLQWEKWQKEGCTMPIKDFSAPVCLELPFYSKFLLIAAYLAAYNPARTDSRFFLKVFTFTPII</sequence>
<feature type="domain" description="Origin recognition complex subunit 5 C-terminal" evidence="11">
    <location>
        <begin position="309"/>
        <end position="337"/>
    </location>
</feature>
<dbReference type="OMA" id="AYICSYL"/>
<evidence type="ECO:0000313" key="13">
    <source>
        <dbReference type="Ensembl" id="ENSEBUP00000011511.1"/>
    </source>
</evidence>
<dbReference type="Ensembl" id="ENSEBUT00000012082.1">
    <property type="protein sequence ID" value="ENSEBUP00000011511.1"/>
    <property type="gene ID" value="ENSEBUG00000007377.1"/>
</dbReference>
<feature type="domain" description="ORC5 lid" evidence="12">
    <location>
        <begin position="212"/>
        <end position="277"/>
    </location>
</feature>
<comment type="function">
    <text evidence="8">Component of the origin recognition complex (ORC) that binds origins of replication. DNA-binding is ATP-dependent. The specific DNA sequences that define origins of replication have not been identified yet. ORC is required to assemble the pre-replication complex necessary to initiate DNA replication.</text>
</comment>
<reference evidence="13" key="1">
    <citation type="submission" date="2025-08" db="UniProtKB">
        <authorList>
            <consortium name="Ensembl"/>
        </authorList>
    </citation>
    <scope>IDENTIFICATION</scope>
</reference>
<evidence type="ECO:0000256" key="6">
    <source>
        <dbReference type="ARBA" id="ARBA00023242"/>
    </source>
</evidence>
<feature type="domain" description="Orc1-like AAA ATPase" evidence="10">
    <location>
        <begin position="16"/>
        <end position="157"/>
    </location>
</feature>
<dbReference type="InterPro" id="IPR048866">
    <property type="entry name" value="ORC5_lid"/>
</dbReference>
<dbReference type="InterPro" id="IPR041664">
    <property type="entry name" value="AAA_16"/>
</dbReference>
<dbReference type="GO" id="GO:0005664">
    <property type="term" value="C:nuclear origin of replication recognition complex"/>
    <property type="evidence" value="ECO:0007669"/>
    <property type="project" value="TreeGrafter"/>
</dbReference>
<dbReference type="Pfam" id="PF14630">
    <property type="entry name" value="ORC5_C"/>
    <property type="match status" value="1"/>
</dbReference>
<dbReference type="GO" id="GO:0005524">
    <property type="term" value="F:ATP binding"/>
    <property type="evidence" value="ECO:0007669"/>
    <property type="project" value="UniProtKB-KW"/>
</dbReference>
<comment type="subunit">
    <text evidence="7">Component of ORC, a complex composed of at least 6 subunits: ORC1, ORC2, ORC3, ORC4, ORC5 and ORC6. ORC is regulated in a cell-cycle dependent manner. It is sequentially assembled at the exit from anaphase of mitosis and disassembled as cells enter S phase.</text>
</comment>
<keyword evidence="3" id="KW-0235">DNA replication</keyword>
<evidence type="ECO:0000313" key="14">
    <source>
        <dbReference type="Proteomes" id="UP000694388"/>
    </source>
</evidence>
<keyword evidence="4" id="KW-0547">Nucleotide-binding</keyword>
<keyword evidence="5" id="KW-0067">ATP-binding</keyword>